<dbReference type="GO" id="GO:0005576">
    <property type="term" value="C:extracellular region"/>
    <property type="evidence" value="ECO:0007669"/>
    <property type="project" value="InterPro"/>
</dbReference>
<dbReference type="InterPro" id="IPR038970">
    <property type="entry name" value="Lyase_8"/>
</dbReference>
<name>A0A2U2HFW3_9BURK</name>
<dbReference type="RefSeq" id="WP_106759300.1">
    <property type="nucleotide sequence ID" value="NZ_PXWF02000279.1"/>
</dbReference>
<dbReference type="InterPro" id="IPR004103">
    <property type="entry name" value="Lyase_8_C"/>
</dbReference>
<accession>A0A2U2HFW3</accession>
<feature type="domain" description="Polysaccharide lyase family 8 C-terminal" evidence="3">
    <location>
        <begin position="358"/>
        <end position="421"/>
    </location>
</feature>
<dbReference type="SUPFAM" id="SSF49863">
    <property type="entry name" value="Hyaluronate lyase-like, C-terminal domain"/>
    <property type="match status" value="1"/>
</dbReference>
<dbReference type="GO" id="GO:0005975">
    <property type="term" value="P:carbohydrate metabolic process"/>
    <property type="evidence" value="ECO:0007669"/>
    <property type="project" value="InterPro"/>
</dbReference>
<dbReference type="OrthoDB" id="5480482at2"/>
<keyword evidence="5" id="KW-1185">Reference proteome</keyword>
<dbReference type="InterPro" id="IPR003159">
    <property type="entry name" value="Lyase_8_central_dom"/>
</dbReference>
<comment type="caution">
    <text evidence="4">The sequence shown here is derived from an EMBL/GenBank/DDBJ whole genome shotgun (WGS) entry which is preliminary data.</text>
</comment>
<evidence type="ECO:0000313" key="4">
    <source>
        <dbReference type="EMBL" id="PWF43608.1"/>
    </source>
</evidence>
<gene>
    <name evidence="4" type="ORF">C7C56_020960</name>
</gene>
<evidence type="ECO:0008006" key="6">
    <source>
        <dbReference type="Google" id="ProtNLM"/>
    </source>
</evidence>
<protein>
    <recommendedName>
        <fullName evidence="6">Polysaccharide lyase family 8 central domain-containing protein</fullName>
    </recommendedName>
</protein>
<dbReference type="Pfam" id="PF02278">
    <property type="entry name" value="Lyase_8"/>
    <property type="match status" value="1"/>
</dbReference>
<organism evidence="4 5">
    <name type="scientific">Massilia glaciei</name>
    <dbReference type="NCBI Taxonomy" id="1524097"/>
    <lineage>
        <taxon>Bacteria</taxon>
        <taxon>Pseudomonadati</taxon>
        <taxon>Pseudomonadota</taxon>
        <taxon>Betaproteobacteria</taxon>
        <taxon>Burkholderiales</taxon>
        <taxon>Oxalobacteraceae</taxon>
        <taxon>Telluria group</taxon>
        <taxon>Massilia</taxon>
    </lineage>
</organism>
<dbReference type="EMBL" id="PXWF02000279">
    <property type="protein sequence ID" value="PWF43608.1"/>
    <property type="molecule type" value="Genomic_DNA"/>
</dbReference>
<dbReference type="GO" id="GO:0030246">
    <property type="term" value="F:carbohydrate binding"/>
    <property type="evidence" value="ECO:0007669"/>
    <property type="project" value="InterPro"/>
</dbReference>
<dbReference type="Pfam" id="PF02884">
    <property type="entry name" value="Lyase_8_C"/>
    <property type="match status" value="1"/>
</dbReference>
<feature type="domain" description="Polysaccharide lyase family 8 central" evidence="2">
    <location>
        <begin position="83"/>
        <end position="343"/>
    </location>
</feature>
<dbReference type="PANTHER" id="PTHR38481">
    <property type="entry name" value="HYALURONATE LYASE"/>
    <property type="match status" value="1"/>
</dbReference>
<dbReference type="SUPFAM" id="SSF74650">
    <property type="entry name" value="Galactose mutarotase-like"/>
    <property type="match status" value="1"/>
</dbReference>
<evidence type="ECO:0000259" key="3">
    <source>
        <dbReference type="Pfam" id="PF02884"/>
    </source>
</evidence>
<dbReference type="AlphaFoldDB" id="A0A2U2HFW3"/>
<dbReference type="InterPro" id="IPR011071">
    <property type="entry name" value="Lyase_8-like_C"/>
</dbReference>
<dbReference type="Gene3D" id="2.60.220.10">
    <property type="entry name" value="Polysaccharide lyase family 8-like, C-terminal"/>
    <property type="match status" value="1"/>
</dbReference>
<dbReference type="Gene3D" id="2.70.98.10">
    <property type="match status" value="1"/>
</dbReference>
<dbReference type="Proteomes" id="UP000241421">
    <property type="component" value="Unassembled WGS sequence"/>
</dbReference>
<evidence type="ECO:0000313" key="5">
    <source>
        <dbReference type="Proteomes" id="UP000241421"/>
    </source>
</evidence>
<evidence type="ECO:0000256" key="1">
    <source>
        <dbReference type="ARBA" id="ARBA00023239"/>
    </source>
</evidence>
<keyword evidence="1" id="KW-0456">Lyase</keyword>
<evidence type="ECO:0000259" key="2">
    <source>
        <dbReference type="Pfam" id="PF02278"/>
    </source>
</evidence>
<dbReference type="InterPro" id="IPR014718">
    <property type="entry name" value="GH-type_carb-bd"/>
</dbReference>
<dbReference type="GO" id="GO:0016829">
    <property type="term" value="F:lyase activity"/>
    <property type="evidence" value="ECO:0007669"/>
    <property type="project" value="UniProtKB-KW"/>
</dbReference>
<sequence>MRYVADGQQWMMRGRSFDYLTAGRTVSWPDFKAVEPEGEFGVADAADKLAALPTLPALRRAELRALAARKQGRASAASAPPGNRVFWASDYVSHQRPGYFASARMSSRRVYGTESGSGQNDQGYHLGDGAMGLMVSGEEYRDIFPLWDWRRVPGVTAVYNPAVPFPRHTWGKGSYGGSDFAGGVSDGVAGAAAMELVRGGLRARKAWFFHDDVVVCLGAGIQPDDPALPVVTSIDQRWGGGAVSSSAAPGPLAPGATHAQSGPGWVHHAGFSYLFPAGAPLRIRYEHKSAPWSVINSAVHGSMFRTKPLSEVVAAGDVFSLWIDHGTAIHVPTTYAYIVAPGLARDAIAAFTAAAAPTIVANTEQVQAVARDGLVQAVFWRAGSITLADGRRLSVDRAGLLQLRRGTGKGAILSVGNPTHAAGPMTVKLGGVATRFVFPAGLYAGKPQSVKLAR</sequence>
<proteinExistence type="predicted"/>
<reference evidence="4 5" key="1">
    <citation type="submission" date="2018-04" db="EMBL/GenBank/DDBJ databases">
        <title>Massilia violaceinigra sp. nov., a novel purple-pigmented bacterium isolated from Tianshan glacier, Xinjiang, China.</title>
        <authorList>
            <person name="Wang H."/>
        </authorList>
    </citation>
    <scope>NUCLEOTIDE SEQUENCE [LARGE SCALE GENOMIC DNA]</scope>
    <source>
        <strain evidence="4 5">B448-2</strain>
    </source>
</reference>
<dbReference type="PANTHER" id="PTHR38481:SF1">
    <property type="entry name" value="HYALURONATE LYASE"/>
    <property type="match status" value="1"/>
</dbReference>
<dbReference type="InterPro" id="IPR011013">
    <property type="entry name" value="Gal_mutarotase_sf_dom"/>
</dbReference>